<dbReference type="STRING" id="1121421.SAMN02745123_03598"/>
<evidence type="ECO:0000313" key="1">
    <source>
        <dbReference type="EMBL" id="SHK92317.1"/>
    </source>
</evidence>
<accession>A0A1M6WF33</accession>
<keyword evidence="2" id="KW-1185">Reference proteome</keyword>
<organism evidence="1 2">
    <name type="scientific">Desulforamulus aeronauticus DSM 10349</name>
    <dbReference type="NCBI Taxonomy" id="1121421"/>
    <lineage>
        <taxon>Bacteria</taxon>
        <taxon>Bacillati</taxon>
        <taxon>Bacillota</taxon>
        <taxon>Clostridia</taxon>
        <taxon>Eubacteriales</taxon>
        <taxon>Peptococcaceae</taxon>
        <taxon>Desulforamulus</taxon>
    </lineage>
</organism>
<dbReference type="OrthoDB" id="1808526at2"/>
<dbReference type="AlphaFoldDB" id="A0A1M6WF33"/>
<name>A0A1M6WF33_9FIRM</name>
<sequence>MSRRKDPVMLENFRFLPEHLKEKVKSFVSLLDDPCQKFAEKRYLEGMNISAVADEMGYSERSIYNIRDLVIDRWDFYTNNNKSDYDKMRKRIITVLERFGSLRHYKLTNIIVGCGCTKKEISEVIQSLVNSGDIICNQKHTKGRPARIYSIPTYSGEFFHQKATRS</sequence>
<gene>
    <name evidence="1" type="ORF">SAMN02745123_03598</name>
</gene>
<proteinExistence type="predicted"/>
<protein>
    <submittedName>
        <fullName evidence="1">Uncharacterized protein</fullName>
    </submittedName>
</protein>
<evidence type="ECO:0000313" key="2">
    <source>
        <dbReference type="Proteomes" id="UP000183997"/>
    </source>
</evidence>
<dbReference type="RefSeq" id="WP_072917116.1">
    <property type="nucleotide sequence ID" value="NZ_FRAR01000030.1"/>
</dbReference>
<reference evidence="2" key="1">
    <citation type="submission" date="2016-11" db="EMBL/GenBank/DDBJ databases">
        <authorList>
            <person name="Varghese N."/>
            <person name="Submissions S."/>
        </authorList>
    </citation>
    <scope>NUCLEOTIDE SEQUENCE [LARGE SCALE GENOMIC DNA]</scope>
    <source>
        <strain evidence="2">DSM 10349</strain>
    </source>
</reference>
<dbReference type="EMBL" id="FRAR01000030">
    <property type="protein sequence ID" value="SHK92317.1"/>
    <property type="molecule type" value="Genomic_DNA"/>
</dbReference>
<dbReference type="Proteomes" id="UP000183997">
    <property type="component" value="Unassembled WGS sequence"/>
</dbReference>